<evidence type="ECO:0000313" key="5">
    <source>
        <dbReference type="EMBL" id="MDS0300747.1"/>
    </source>
</evidence>
<keyword evidence="1" id="KW-0805">Transcription regulation</keyword>
<dbReference type="InterPro" id="IPR036388">
    <property type="entry name" value="WH-like_DNA-bd_sf"/>
</dbReference>
<dbReference type="PANTHER" id="PTHR30154">
    <property type="entry name" value="LEUCINE-RESPONSIVE REGULATORY PROTEIN"/>
    <property type="match status" value="1"/>
</dbReference>
<keyword evidence="2" id="KW-0238">DNA-binding</keyword>
<sequence length="158" mass="17513">MDGVPIDEIDRIILHLLQEDARRNTNAEISRQVSVSASTVGKRIARLEKEGILKGYRPEIDYERAGFPLQVLFVCTAPIAAREALATETLGVEGVLNVRELMTGEKNVHIQAVGASNEDITRIAHKLDEIGYSVADEILLRNEYSQPSVQFRPTTDGK</sequence>
<dbReference type="SMART" id="SM00344">
    <property type="entry name" value="HTH_ASNC"/>
    <property type="match status" value="1"/>
</dbReference>
<evidence type="ECO:0000313" key="6">
    <source>
        <dbReference type="Proteomes" id="UP001257060"/>
    </source>
</evidence>
<protein>
    <submittedName>
        <fullName evidence="5">AsnC family transcriptional regulator</fullName>
    </submittedName>
</protein>
<evidence type="ECO:0000256" key="2">
    <source>
        <dbReference type="ARBA" id="ARBA00023125"/>
    </source>
</evidence>
<dbReference type="SUPFAM" id="SSF46785">
    <property type="entry name" value="Winged helix' DNA-binding domain"/>
    <property type="match status" value="1"/>
</dbReference>
<dbReference type="Gene3D" id="1.10.10.10">
    <property type="entry name" value="Winged helix-like DNA-binding domain superfamily/Winged helix DNA-binding domain"/>
    <property type="match status" value="1"/>
</dbReference>
<dbReference type="PANTHER" id="PTHR30154:SF34">
    <property type="entry name" value="TRANSCRIPTIONAL REGULATOR AZLB"/>
    <property type="match status" value="1"/>
</dbReference>
<dbReference type="RefSeq" id="WP_310925662.1">
    <property type="nucleotide sequence ID" value="NZ_JAMQOP010000004.1"/>
</dbReference>
<proteinExistence type="predicted"/>
<name>A0ABU2GIU1_9EURY</name>
<keyword evidence="3" id="KW-0804">Transcription</keyword>
<gene>
    <name evidence="5" type="ORF">NDI76_18520</name>
</gene>
<dbReference type="InterPro" id="IPR000485">
    <property type="entry name" value="AsnC-type_HTH_dom"/>
</dbReference>
<evidence type="ECO:0000256" key="3">
    <source>
        <dbReference type="ARBA" id="ARBA00023163"/>
    </source>
</evidence>
<dbReference type="EMBL" id="JAMQOP010000004">
    <property type="protein sequence ID" value="MDS0300747.1"/>
    <property type="molecule type" value="Genomic_DNA"/>
</dbReference>
<dbReference type="PROSITE" id="PS50956">
    <property type="entry name" value="HTH_ASNC_2"/>
    <property type="match status" value="1"/>
</dbReference>
<dbReference type="Pfam" id="PF13404">
    <property type="entry name" value="HTH_AsnC-type"/>
    <property type="match status" value="1"/>
</dbReference>
<reference evidence="5 6" key="1">
    <citation type="submission" date="2022-06" db="EMBL/GenBank/DDBJ databases">
        <title>Halogeometricum sp. a new haloarchaeum isolate from saline soil.</title>
        <authorList>
            <person name="Strakova D."/>
            <person name="Galisteo C."/>
            <person name="Sanchez-Porro C."/>
            <person name="Ventosa A."/>
        </authorList>
    </citation>
    <scope>NUCLEOTIDE SEQUENCE [LARGE SCALE GENOMIC DNA]</scope>
    <source>
        <strain evidence="5 6">S1BR25-6</strain>
    </source>
</reference>
<dbReference type="InterPro" id="IPR036390">
    <property type="entry name" value="WH_DNA-bd_sf"/>
</dbReference>
<dbReference type="PRINTS" id="PR00033">
    <property type="entry name" value="HTHASNC"/>
</dbReference>
<evidence type="ECO:0000256" key="1">
    <source>
        <dbReference type="ARBA" id="ARBA00023015"/>
    </source>
</evidence>
<dbReference type="CDD" id="cd00090">
    <property type="entry name" value="HTH_ARSR"/>
    <property type="match status" value="1"/>
</dbReference>
<dbReference type="Proteomes" id="UP001257060">
    <property type="component" value="Unassembled WGS sequence"/>
</dbReference>
<dbReference type="InterPro" id="IPR019888">
    <property type="entry name" value="Tscrpt_reg_AsnC-like"/>
</dbReference>
<dbReference type="InterPro" id="IPR011991">
    <property type="entry name" value="ArsR-like_HTH"/>
</dbReference>
<evidence type="ECO:0000259" key="4">
    <source>
        <dbReference type="PROSITE" id="PS50956"/>
    </source>
</evidence>
<organism evidence="5 6">
    <name type="scientific">Halogeometricum salsisoli</name>
    <dbReference type="NCBI Taxonomy" id="2950536"/>
    <lineage>
        <taxon>Archaea</taxon>
        <taxon>Methanobacteriati</taxon>
        <taxon>Methanobacteriota</taxon>
        <taxon>Stenosarchaea group</taxon>
        <taxon>Halobacteria</taxon>
        <taxon>Halobacteriales</taxon>
        <taxon>Haloferacaceae</taxon>
        <taxon>Halogeometricum</taxon>
    </lineage>
</organism>
<comment type="caution">
    <text evidence="5">The sequence shown here is derived from an EMBL/GenBank/DDBJ whole genome shotgun (WGS) entry which is preliminary data.</text>
</comment>
<feature type="domain" description="HTH asnC-type" evidence="4">
    <location>
        <begin position="6"/>
        <end position="68"/>
    </location>
</feature>
<keyword evidence="6" id="KW-1185">Reference proteome</keyword>
<accession>A0ABU2GIU1</accession>